<reference evidence="2" key="1">
    <citation type="submission" date="2013-08" db="EMBL/GenBank/DDBJ databases">
        <authorList>
            <person name="Mendez C."/>
            <person name="Richter M."/>
            <person name="Ferrer M."/>
            <person name="Sanchez J."/>
        </authorList>
    </citation>
    <scope>NUCLEOTIDE SEQUENCE</scope>
</reference>
<organism evidence="2">
    <name type="scientific">mine drainage metagenome</name>
    <dbReference type="NCBI Taxonomy" id="410659"/>
    <lineage>
        <taxon>unclassified sequences</taxon>
        <taxon>metagenomes</taxon>
        <taxon>ecological metagenomes</taxon>
    </lineage>
</organism>
<name>T1A900_9ZZZZ</name>
<evidence type="ECO:0000256" key="1">
    <source>
        <dbReference type="SAM" id="Phobius"/>
    </source>
</evidence>
<accession>T1A900</accession>
<dbReference type="AlphaFoldDB" id="T1A900"/>
<proteinExistence type="predicted"/>
<dbReference type="GO" id="GO:0022904">
    <property type="term" value="P:respiratory electron transport chain"/>
    <property type="evidence" value="ECO:0007669"/>
    <property type="project" value="InterPro"/>
</dbReference>
<dbReference type="GO" id="GO:0016020">
    <property type="term" value="C:membrane"/>
    <property type="evidence" value="ECO:0007669"/>
    <property type="project" value="InterPro"/>
</dbReference>
<feature type="transmembrane region" description="Helical" evidence="1">
    <location>
        <begin position="97"/>
        <end position="117"/>
    </location>
</feature>
<evidence type="ECO:0000313" key="2">
    <source>
        <dbReference type="EMBL" id="EQD57101.1"/>
    </source>
</evidence>
<sequence>MVLMLGLLLAQTVFGLFAVNVDGIASGPFARWVSFETGRRFAHWHAANFQLLLVLLGVHLSAIAFYRFARNESLVPAMIHGRKWRAPGGEAPYFVPWWRAVLLAAAIIICLAVLLNIHG</sequence>
<reference evidence="2" key="2">
    <citation type="journal article" date="2014" name="ISME J.">
        <title>Microbial stratification in low pH oxic and suboxic macroscopic growths along an acid mine drainage.</title>
        <authorList>
            <person name="Mendez-Garcia C."/>
            <person name="Mesa V."/>
            <person name="Sprenger R.R."/>
            <person name="Richter M."/>
            <person name="Diez M.S."/>
            <person name="Solano J."/>
            <person name="Bargiela R."/>
            <person name="Golyshina O.V."/>
            <person name="Manteca A."/>
            <person name="Ramos J.L."/>
            <person name="Gallego J.R."/>
            <person name="Llorente I."/>
            <person name="Martins Dos Santos V.A."/>
            <person name="Jensen O.N."/>
            <person name="Pelaez A.I."/>
            <person name="Sanchez J."/>
            <person name="Ferrer M."/>
        </authorList>
    </citation>
    <scope>NUCLEOTIDE SEQUENCE</scope>
</reference>
<dbReference type="SUPFAM" id="SSF81342">
    <property type="entry name" value="Transmembrane di-heme cytochromes"/>
    <property type="match status" value="1"/>
</dbReference>
<comment type="caution">
    <text evidence="2">The sequence shown here is derived from an EMBL/GenBank/DDBJ whole genome shotgun (WGS) entry which is preliminary data.</text>
</comment>
<feature type="transmembrane region" description="Helical" evidence="1">
    <location>
        <begin position="47"/>
        <end position="69"/>
    </location>
</feature>
<dbReference type="InterPro" id="IPR016174">
    <property type="entry name" value="Di-haem_cyt_TM"/>
</dbReference>
<keyword evidence="1" id="KW-0472">Membrane</keyword>
<keyword evidence="1" id="KW-1133">Transmembrane helix</keyword>
<dbReference type="EMBL" id="AUZX01008031">
    <property type="protein sequence ID" value="EQD57101.1"/>
    <property type="molecule type" value="Genomic_DNA"/>
</dbReference>
<keyword evidence="1" id="KW-0812">Transmembrane</keyword>
<protein>
    <submittedName>
        <fullName evidence="2">Cytochrome B561</fullName>
    </submittedName>
</protein>
<gene>
    <name evidence="2" type="ORF">B1A_11245</name>
</gene>